<evidence type="ECO:0000313" key="10">
    <source>
        <dbReference type="Proteomes" id="UP000001640"/>
    </source>
</evidence>
<dbReference type="STRING" id="1064592.G0V7W5"/>
<feature type="region of interest" description="Disordered" evidence="8">
    <location>
        <begin position="31"/>
        <end position="51"/>
    </location>
</feature>
<dbReference type="Pfam" id="PF00411">
    <property type="entry name" value="Ribosomal_S11"/>
    <property type="match status" value="1"/>
</dbReference>
<dbReference type="OMA" id="VANIMSP"/>
<evidence type="ECO:0000256" key="1">
    <source>
        <dbReference type="ARBA" id="ARBA00004173"/>
    </source>
</evidence>
<keyword evidence="3" id="KW-0689">Ribosomal protein</keyword>
<dbReference type="InterPro" id="IPR001971">
    <property type="entry name" value="Ribosomal_uS11"/>
</dbReference>
<keyword evidence="5" id="KW-0687">Ribonucleoprotein</keyword>
<dbReference type="KEGG" id="ncs:NCAS_0A10050"/>
<dbReference type="GeneID" id="96901042"/>
<evidence type="ECO:0000256" key="7">
    <source>
        <dbReference type="ARBA" id="ARBA00070326"/>
    </source>
</evidence>
<dbReference type="PANTHER" id="PTHR11759">
    <property type="entry name" value="40S RIBOSOMAL PROTEIN S14/30S RIBOSOMAL PROTEIN S11"/>
    <property type="match status" value="1"/>
</dbReference>
<dbReference type="GO" id="GO:0006412">
    <property type="term" value="P:translation"/>
    <property type="evidence" value="ECO:0007669"/>
    <property type="project" value="InterPro"/>
</dbReference>
<dbReference type="InterPro" id="IPR036967">
    <property type="entry name" value="Ribosomal_uS11_sf"/>
</dbReference>
<evidence type="ECO:0000256" key="6">
    <source>
        <dbReference type="ARBA" id="ARBA00037226"/>
    </source>
</evidence>
<gene>
    <name evidence="9" type="primary">NCAS0A10050</name>
    <name evidence="9" type="ordered locus">NCAS_0A10050</name>
</gene>
<sequence length="229" mass="25620">MLRTIGPSHIIPILRQQGVRAYSPAVSFSDITKKRDSRSEPETFLSNTNVSKTGGSSRFNAPQITLANVTSPFGSTGKNGTNVVVRYLMSCLFTKNNTHITYSAVVEDTSFQQKNPTMSYNEKYLYYCKLPHKVKFAISTGCLGFRKAARGEYEAGFQTATRAFQMIEEKGLLDKNIEIVMKDFGKGREAFISALNGKEGNVVRNKISRIWDKTPLKFGGVRSPKIRRL</sequence>
<proteinExistence type="inferred from homology"/>
<feature type="compositionally biased region" description="Basic and acidic residues" evidence="8">
    <location>
        <begin position="31"/>
        <end position="41"/>
    </location>
</feature>
<name>G0V7W5_NAUCA</name>
<dbReference type="Proteomes" id="UP000001640">
    <property type="component" value="Chromosome 1"/>
</dbReference>
<dbReference type="Gene3D" id="3.30.420.80">
    <property type="entry name" value="Ribosomal protein S11"/>
    <property type="match status" value="1"/>
</dbReference>
<dbReference type="FunCoup" id="G0V7W5">
    <property type="interactions" value="261"/>
</dbReference>
<accession>G0V7W5</accession>
<comment type="function">
    <text evidence="6">Component of the mitochondrial ribosome (mitoribosome), a dedicated translation machinery responsible for the synthesis of mitochondrial genome-encoded proteins, including at least some of the essential transmembrane subunits of the mitochondrial respiratory chain. The mitoribosomes are attached to the mitochondrial inner membrane and translation products are cotranslationally integrated into the membrane.</text>
</comment>
<dbReference type="HOGENOM" id="CLU_072439_4_0_1"/>
<evidence type="ECO:0000256" key="2">
    <source>
        <dbReference type="ARBA" id="ARBA00006194"/>
    </source>
</evidence>
<dbReference type="FunFam" id="3.30.420.80:FF:000011">
    <property type="entry name" value="37S ribosomal protein S18, mitochondrial"/>
    <property type="match status" value="1"/>
</dbReference>
<keyword evidence="10" id="KW-1185">Reference proteome</keyword>
<dbReference type="RefSeq" id="XP_003673944.1">
    <property type="nucleotide sequence ID" value="XM_003673896.1"/>
</dbReference>
<dbReference type="eggNOG" id="ENOG502S752">
    <property type="taxonomic scope" value="Eukaryota"/>
</dbReference>
<evidence type="ECO:0000256" key="4">
    <source>
        <dbReference type="ARBA" id="ARBA00023128"/>
    </source>
</evidence>
<dbReference type="InParanoid" id="G0V7W5"/>
<organism evidence="9 10">
    <name type="scientific">Naumovozyma castellii</name>
    <name type="common">Yeast</name>
    <name type="synonym">Saccharomyces castellii</name>
    <dbReference type="NCBI Taxonomy" id="27288"/>
    <lineage>
        <taxon>Eukaryota</taxon>
        <taxon>Fungi</taxon>
        <taxon>Dikarya</taxon>
        <taxon>Ascomycota</taxon>
        <taxon>Saccharomycotina</taxon>
        <taxon>Saccharomycetes</taxon>
        <taxon>Saccharomycetales</taxon>
        <taxon>Saccharomycetaceae</taxon>
        <taxon>Naumovozyma</taxon>
    </lineage>
</organism>
<evidence type="ECO:0000256" key="3">
    <source>
        <dbReference type="ARBA" id="ARBA00022980"/>
    </source>
</evidence>
<comment type="subcellular location">
    <subcellularLocation>
        <location evidence="1">Mitochondrion</location>
    </subcellularLocation>
</comment>
<evidence type="ECO:0000256" key="5">
    <source>
        <dbReference type="ARBA" id="ARBA00023274"/>
    </source>
</evidence>
<comment type="similarity">
    <text evidence="2">Belongs to the universal ribosomal protein uS11 family.</text>
</comment>
<dbReference type="HAMAP" id="MF_01310">
    <property type="entry name" value="Ribosomal_uS11"/>
    <property type="match status" value="1"/>
</dbReference>
<reference evidence="9 10" key="1">
    <citation type="journal article" date="2011" name="Proc. Natl. Acad. Sci. U.S.A.">
        <title>Evolutionary erosion of yeast sex chromosomes by mating-type switching accidents.</title>
        <authorList>
            <person name="Gordon J.L."/>
            <person name="Armisen D."/>
            <person name="Proux-Wera E."/>
            <person name="Oheigeartaigh S.S."/>
            <person name="Byrne K.P."/>
            <person name="Wolfe K.H."/>
        </authorList>
    </citation>
    <scope>NUCLEOTIDE SEQUENCE [LARGE SCALE GENOMIC DNA]</scope>
    <source>
        <strain evidence="10">ATCC 76901 / BCRC 22586 / CBS 4309 / NBRC 1992 / NRRL Y-12630</strain>
    </source>
</reference>
<evidence type="ECO:0000256" key="8">
    <source>
        <dbReference type="SAM" id="MobiDB-lite"/>
    </source>
</evidence>
<keyword evidence="4" id="KW-0496">Mitochondrion</keyword>
<dbReference type="GO" id="GO:0005763">
    <property type="term" value="C:mitochondrial small ribosomal subunit"/>
    <property type="evidence" value="ECO:0007669"/>
    <property type="project" value="EnsemblFungi"/>
</dbReference>
<evidence type="ECO:0000313" key="9">
    <source>
        <dbReference type="EMBL" id="CCC67563.1"/>
    </source>
</evidence>
<dbReference type="OrthoDB" id="1654884at2759"/>
<dbReference type="SUPFAM" id="SSF53137">
    <property type="entry name" value="Translational machinery components"/>
    <property type="match status" value="1"/>
</dbReference>
<protein>
    <recommendedName>
        <fullName evidence="7">Small ribosomal subunit protein uS11m</fullName>
    </recommendedName>
</protein>
<reference key="2">
    <citation type="submission" date="2011-08" db="EMBL/GenBank/DDBJ databases">
        <title>Genome sequence of Naumovozyma castellii.</title>
        <authorList>
            <person name="Gordon J.L."/>
            <person name="Armisen D."/>
            <person name="Proux-Wera E."/>
            <person name="OhEigeartaigh S.S."/>
            <person name="Byrne K.P."/>
            <person name="Wolfe K.H."/>
        </authorList>
    </citation>
    <scope>NUCLEOTIDE SEQUENCE</scope>
    <source>
        <strain>Type strain:CBS 4309</strain>
    </source>
</reference>
<dbReference type="AlphaFoldDB" id="G0V7W5"/>
<dbReference type="EMBL" id="HE576752">
    <property type="protein sequence ID" value="CCC67563.1"/>
    <property type="molecule type" value="Genomic_DNA"/>
</dbReference>
<dbReference type="GO" id="GO:0003735">
    <property type="term" value="F:structural constituent of ribosome"/>
    <property type="evidence" value="ECO:0007669"/>
    <property type="project" value="EnsemblFungi"/>
</dbReference>